<evidence type="ECO:0000256" key="2">
    <source>
        <dbReference type="SAM" id="Phobius"/>
    </source>
</evidence>
<keyword evidence="5" id="KW-1185">Reference proteome</keyword>
<evidence type="ECO:0000313" key="4">
    <source>
        <dbReference type="EMBL" id="KAJ4005085.1"/>
    </source>
</evidence>
<evidence type="ECO:0000313" key="5">
    <source>
        <dbReference type="Proteomes" id="UP001152130"/>
    </source>
</evidence>
<feature type="transmembrane region" description="Helical" evidence="2">
    <location>
        <begin position="87"/>
        <end position="110"/>
    </location>
</feature>
<comment type="caution">
    <text evidence="4">The sequence shown here is derived from an EMBL/GenBank/DDBJ whole genome shotgun (WGS) entry which is preliminary data.</text>
</comment>
<proteinExistence type="predicted"/>
<keyword evidence="3" id="KW-0732">Signal</keyword>
<feature type="compositionally biased region" description="Pro residues" evidence="1">
    <location>
        <begin position="301"/>
        <end position="332"/>
    </location>
</feature>
<dbReference type="Proteomes" id="UP001152130">
    <property type="component" value="Unassembled WGS sequence"/>
</dbReference>
<keyword evidence="2" id="KW-0472">Membrane</keyword>
<dbReference type="EMBL" id="JAPDHF010000022">
    <property type="protein sequence ID" value="KAJ4005085.1"/>
    <property type="molecule type" value="Genomic_DNA"/>
</dbReference>
<feature type="region of interest" description="Disordered" evidence="1">
    <location>
        <begin position="301"/>
        <end position="344"/>
    </location>
</feature>
<name>A0A9W8PH66_9HYPO</name>
<organism evidence="4 5">
    <name type="scientific">Fusarium irregulare</name>
    <dbReference type="NCBI Taxonomy" id="2494466"/>
    <lineage>
        <taxon>Eukaryota</taxon>
        <taxon>Fungi</taxon>
        <taxon>Dikarya</taxon>
        <taxon>Ascomycota</taxon>
        <taxon>Pezizomycotina</taxon>
        <taxon>Sordariomycetes</taxon>
        <taxon>Hypocreomycetidae</taxon>
        <taxon>Hypocreales</taxon>
        <taxon>Nectriaceae</taxon>
        <taxon>Fusarium</taxon>
        <taxon>Fusarium incarnatum-equiseti species complex</taxon>
    </lineage>
</organism>
<sequence length="409" mass="44676">MPTIARNMMHSWIHLPLCLLMALTKQYTEARPTTAEETRLSREDAESPGYRIFKSSELLEDPIKIESNASSNDSSKRDTISGTEKGAIVGGTVAAGIILGVTVFVSVLIYRQYCLRHQRLRGQVENTTSSSKSSRPGTGFGSSTYRSWRHTFNHRVSIPDSESVYSQRSFGNFSPTDEVEMLPTRSFPPPTIPQKAAQMLGVEGVSTSGPITPLIRTPIPSPRLPNSTLGKHFMAGDPLTQNPSRQHILPQGPPTQDPTPTTPDLAAGDGNKISTDSRTRTSSNCTMSTLGRELLHDVMQPLPPIKFNPPPDKTTLPRPPPPISKTTRPPPVSMNNSKGQKRAPSRRYFVPLFKKNGQLPSPTSPDVALATEAGITEEEGSNTKLKTETETVLRDSLRAGLFSLGENKI</sequence>
<feature type="chain" id="PRO_5040876687" evidence="3">
    <location>
        <begin position="31"/>
        <end position="409"/>
    </location>
</feature>
<dbReference type="AlphaFoldDB" id="A0A9W8PH66"/>
<keyword evidence="2" id="KW-1133">Transmembrane helix</keyword>
<feature type="compositionally biased region" description="Pro residues" evidence="1">
    <location>
        <begin position="251"/>
        <end position="261"/>
    </location>
</feature>
<evidence type="ECO:0000256" key="3">
    <source>
        <dbReference type="SAM" id="SignalP"/>
    </source>
</evidence>
<evidence type="ECO:0000256" key="1">
    <source>
        <dbReference type="SAM" id="MobiDB-lite"/>
    </source>
</evidence>
<feature type="region of interest" description="Disordered" evidence="1">
    <location>
        <begin position="122"/>
        <end position="143"/>
    </location>
</feature>
<feature type="region of interest" description="Disordered" evidence="1">
    <location>
        <begin position="235"/>
        <end position="285"/>
    </location>
</feature>
<feature type="compositionally biased region" description="Polar residues" evidence="1">
    <location>
        <begin position="124"/>
        <end position="143"/>
    </location>
</feature>
<accession>A0A9W8PH66</accession>
<keyword evidence="2" id="KW-0812">Transmembrane</keyword>
<feature type="compositionally biased region" description="Polar residues" evidence="1">
    <location>
        <begin position="272"/>
        <end position="285"/>
    </location>
</feature>
<feature type="signal peptide" evidence="3">
    <location>
        <begin position="1"/>
        <end position="30"/>
    </location>
</feature>
<gene>
    <name evidence="4" type="ORF">NW766_011230</name>
</gene>
<dbReference type="OrthoDB" id="5102381at2759"/>
<reference evidence="4" key="1">
    <citation type="submission" date="2022-10" db="EMBL/GenBank/DDBJ databases">
        <title>Fusarium specimens isolated from Avocado Roots.</title>
        <authorList>
            <person name="Stajich J."/>
            <person name="Roper C."/>
            <person name="Heimlech-Rivalta G."/>
        </authorList>
    </citation>
    <scope>NUCLEOTIDE SEQUENCE</scope>
    <source>
        <strain evidence="4">CF00143</strain>
    </source>
</reference>
<protein>
    <submittedName>
        <fullName evidence="4">Uncharacterized protein</fullName>
    </submittedName>
</protein>